<dbReference type="AlphaFoldDB" id="G4Z5E8"/>
<dbReference type="PANTHER" id="PTHR33324">
    <property type="entry name" value="EXPRESSED PROTEIN"/>
    <property type="match status" value="1"/>
</dbReference>
<proteinExistence type="predicted"/>
<organism evidence="2 3">
    <name type="scientific">Phytophthora sojae (strain P6497)</name>
    <name type="common">Soybean stem and root rot agent</name>
    <name type="synonym">Phytophthora megasperma f. sp. glycines</name>
    <dbReference type="NCBI Taxonomy" id="1094619"/>
    <lineage>
        <taxon>Eukaryota</taxon>
        <taxon>Sar</taxon>
        <taxon>Stramenopiles</taxon>
        <taxon>Oomycota</taxon>
        <taxon>Peronosporomycetes</taxon>
        <taxon>Peronosporales</taxon>
        <taxon>Peronosporaceae</taxon>
        <taxon>Phytophthora</taxon>
    </lineage>
</organism>
<feature type="non-terminal residue" evidence="2">
    <location>
        <position position="195"/>
    </location>
</feature>
<dbReference type="RefSeq" id="XP_009523650.1">
    <property type="nucleotide sequence ID" value="XM_009525355.1"/>
</dbReference>
<protein>
    <submittedName>
        <fullName evidence="2">Uncharacterized protein</fullName>
    </submittedName>
</protein>
<evidence type="ECO:0000256" key="1">
    <source>
        <dbReference type="SAM" id="MobiDB-lite"/>
    </source>
</evidence>
<keyword evidence="3" id="KW-1185">Reference proteome</keyword>
<evidence type="ECO:0000313" key="2">
    <source>
        <dbReference type="EMBL" id="EGZ20933.1"/>
    </source>
</evidence>
<accession>G4Z5E8</accession>
<dbReference type="EMBL" id="JH159153">
    <property type="protein sequence ID" value="EGZ20933.1"/>
    <property type="molecule type" value="Genomic_DNA"/>
</dbReference>
<feature type="non-terminal residue" evidence="2">
    <location>
        <position position="1"/>
    </location>
</feature>
<feature type="compositionally biased region" description="Acidic residues" evidence="1">
    <location>
        <begin position="123"/>
        <end position="135"/>
    </location>
</feature>
<reference evidence="2 3" key="1">
    <citation type="journal article" date="2006" name="Science">
        <title>Phytophthora genome sequences uncover evolutionary origins and mechanisms of pathogenesis.</title>
        <authorList>
            <person name="Tyler B.M."/>
            <person name="Tripathy S."/>
            <person name="Zhang X."/>
            <person name="Dehal P."/>
            <person name="Jiang R.H."/>
            <person name="Aerts A."/>
            <person name="Arredondo F.D."/>
            <person name="Baxter L."/>
            <person name="Bensasson D."/>
            <person name="Beynon J.L."/>
            <person name="Chapman J."/>
            <person name="Damasceno C.M."/>
            <person name="Dorrance A.E."/>
            <person name="Dou D."/>
            <person name="Dickerman A.W."/>
            <person name="Dubchak I.L."/>
            <person name="Garbelotto M."/>
            <person name="Gijzen M."/>
            <person name="Gordon S.G."/>
            <person name="Govers F."/>
            <person name="Grunwald N.J."/>
            <person name="Huang W."/>
            <person name="Ivors K.L."/>
            <person name="Jones R.W."/>
            <person name="Kamoun S."/>
            <person name="Krampis K."/>
            <person name="Lamour K.H."/>
            <person name="Lee M.K."/>
            <person name="McDonald W.H."/>
            <person name="Medina M."/>
            <person name="Meijer H.J."/>
            <person name="Nordberg E.K."/>
            <person name="Maclean D.J."/>
            <person name="Ospina-Giraldo M.D."/>
            <person name="Morris P.F."/>
            <person name="Phuntumart V."/>
            <person name="Putnam N.H."/>
            <person name="Rash S."/>
            <person name="Rose J.K."/>
            <person name="Sakihama Y."/>
            <person name="Salamov A.A."/>
            <person name="Savidor A."/>
            <person name="Scheuring C.F."/>
            <person name="Smith B.M."/>
            <person name="Sobral B.W."/>
            <person name="Terry A."/>
            <person name="Torto-Alalibo T.A."/>
            <person name="Win J."/>
            <person name="Xu Z."/>
            <person name="Zhang H."/>
            <person name="Grigoriev I.V."/>
            <person name="Rokhsar D.S."/>
            <person name="Boore J.L."/>
        </authorList>
    </citation>
    <scope>NUCLEOTIDE SEQUENCE [LARGE SCALE GENOMIC DNA]</scope>
    <source>
        <strain evidence="2 3">P6497</strain>
    </source>
</reference>
<dbReference type="InParanoid" id="G4Z5E8"/>
<dbReference type="Proteomes" id="UP000002640">
    <property type="component" value="Unassembled WGS sequence"/>
</dbReference>
<dbReference type="STRING" id="1094619.G4Z5E8"/>
<dbReference type="OMA" id="GWHNDSA"/>
<dbReference type="GeneID" id="20650720"/>
<gene>
    <name evidence="2" type="ORF">PHYSODRAFT_380440</name>
</gene>
<sequence>DSARPGGPTTMDVLMAWIIKPENAKRWRSESRAPLIREMLAVMHGEGLVHRNPQFVRAKLTTLEKKFVAAKDWLQEAGVHDAYMRDKATPEVRAHVERMCPLFRKLDPAFHGARKNAETVEREDNDSTEDAESAEEERKKERKKQRLDVYELERSKLQCEVEAKQVQLLLEKAAARKKLDQLGVPKEEIDRLLPL</sequence>
<name>G4Z5E8_PHYSP</name>
<evidence type="ECO:0000313" key="3">
    <source>
        <dbReference type="Proteomes" id="UP000002640"/>
    </source>
</evidence>
<dbReference type="KEGG" id="psoj:PHYSODRAFT_380440"/>
<dbReference type="PANTHER" id="PTHR33324:SF2">
    <property type="entry name" value="MYB_SANT-LIKE DNA-BINDING DOMAIN-CONTAINING PROTEIN"/>
    <property type="match status" value="1"/>
</dbReference>
<feature type="region of interest" description="Disordered" evidence="1">
    <location>
        <begin position="114"/>
        <end position="146"/>
    </location>
</feature>